<dbReference type="PRINTS" id="PR01801">
    <property type="entry name" value="SURFCEANTIGN"/>
</dbReference>
<reference evidence="2 3" key="1">
    <citation type="submission" date="2017-09" db="EMBL/GenBank/DDBJ databases">
        <title>Genome sequencing of Besnoitia besnoiti strain Bb-Ger1.</title>
        <authorList>
            <person name="Schares G."/>
            <person name="Venepally P."/>
            <person name="Lorenzi H.A."/>
        </authorList>
    </citation>
    <scope>NUCLEOTIDE SEQUENCE [LARGE SCALE GENOMIC DNA]</scope>
    <source>
        <strain evidence="2 3">Bb-Ger1</strain>
    </source>
</reference>
<gene>
    <name evidence="2" type="ORF">BESB_050010</name>
</gene>
<proteinExistence type="predicted"/>
<dbReference type="GO" id="GO:0016020">
    <property type="term" value="C:membrane"/>
    <property type="evidence" value="ECO:0007669"/>
    <property type="project" value="InterPro"/>
</dbReference>
<feature type="domain" description="SRS" evidence="1">
    <location>
        <begin position="211"/>
        <end position="340"/>
    </location>
</feature>
<accession>A0A2A9MFV1</accession>
<protein>
    <submittedName>
        <fullName evidence="2">SAG-related sequence</fullName>
    </submittedName>
</protein>
<keyword evidence="3" id="KW-1185">Reference proteome</keyword>
<dbReference type="Proteomes" id="UP000224006">
    <property type="component" value="Chromosome III"/>
</dbReference>
<dbReference type="InterPro" id="IPR028352">
    <property type="entry name" value="Surface_antig_SAG1"/>
</dbReference>
<dbReference type="EMBL" id="NWUJ01000003">
    <property type="protein sequence ID" value="PFH36809.1"/>
    <property type="molecule type" value="Genomic_DNA"/>
</dbReference>
<dbReference type="SUPFAM" id="SSF74877">
    <property type="entry name" value="Major surface antigen p30, SAG1"/>
    <property type="match status" value="2"/>
</dbReference>
<comment type="caution">
    <text evidence="2">The sequence shown here is derived from an EMBL/GenBank/DDBJ whole genome shotgun (WGS) entry which is preliminary data.</text>
</comment>
<dbReference type="OrthoDB" id="329695at2759"/>
<dbReference type="Gene3D" id="2.60.40.1320">
    <property type="entry name" value="SRS domain"/>
    <property type="match status" value="2"/>
</dbReference>
<evidence type="ECO:0000313" key="2">
    <source>
        <dbReference type="EMBL" id="PFH36809.1"/>
    </source>
</evidence>
<organism evidence="2 3">
    <name type="scientific">Besnoitia besnoiti</name>
    <name type="common">Apicomplexan protozoan</name>
    <dbReference type="NCBI Taxonomy" id="94643"/>
    <lineage>
        <taxon>Eukaryota</taxon>
        <taxon>Sar</taxon>
        <taxon>Alveolata</taxon>
        <taxon>Apicomplexa</taxon>
        <taxon>Conoidasida</taxon>
        <taxon>Coccidia</taxon>
        <taxon>Eucoccidiorida</taxon>
        <taxon>Eimeriorina</taxon>
        <taxon>Sarcocystidae</taxon>
        <taxon>Besnoitia</taxon>
    </lineage>
</organism>
<dbReference type="VEuPathDB" id="ToxoDB:BESB_050010"/>
<dbReference type="AlphaFoldDB" id="A0A2A9MFV1"/>
<dbReference type="Pfam" id="PF04092">
    <property type="entry name" value="SAG"/>
    <property type="match status" value="2"/>
</dbReference>
<feature type="domain" description="SRS" evidence="1">
    <location>
        <begin position="73"/>
        <end position="201"/>
    </location>
</feature>
<evidence type="ECO:0000259" key="1">
    <source>
        <dbReference type="Pfam" id="PF04092"/>
    </source>
</evidence>
<dbReference type="RefSeq" id="XP_029220818.1">
    <property type="nucleotide sequence ID" value="XM_029363452.1"/>
</dbReference>
<dbReference type="InterPro" id="IPR036755">
    <property type="entry name" value="SRS_dom_sf"/>
</dbReference>
<dbReference type="GeneID" id="40309931"/>
<evidence type="ECO:0000313" key="3">
    <source>
        <dbReference type="Proteomes" id="UP000224006"/>
    </source>
</evidence>
<dbReference type="KEGG" id="bbes:BESB_050010"/>
<sequence length="378" mass="40368">MASICNLRCSSRRLLIGAEAQRTLFSSSRLCLTIVLLFSSVAMLSKDLPLAVLEALATEEKSNCTPPVEGVRTKCTCESSAKAPDLQATISEETNELEIHCKGGLNYAPDGLVSSNVCSADADAVCACQVTGHKSVCIDVNSLLLATSTPAKWEPVTEGRTNDKPKALIIPKDKLPHVDGEFLVGCSDSGSTTKCKVAVTVAARATETKDQQVTCSYGKDSNKKHQTITLSPSQNSFTLVCGEKGEIVQTNYKKTYCDVSEENAAVKDCHGKYRDILPGYEEGWWTDGEEKSFTFTIPEDKFPTARAKMMVQCQIAEEKHVKALAPAAPEPSVCSVDVSIEGDGSASAASMPVVSGLLNRLVLASSGVMASSIHSFLQ</sequence>
<name>A0A2A9MFV1_BESBE</name>
<dbReference type="InterPro" id="IPR007226">
    <property type="entry name" value="SRS_dom"/>
</dbReference>